<keyword evidence="2" id="KW-1208">Phospholipid metabolism</keyword>
<evidence type="ECO:0008006" key="7">
    <source>
        <dbReference type="Google" id="ProtNLM"/>
    </source>
</evidence>
<evidence type="ECO:0000313" key="6">
    <source>
        <dbReference type="Proteomes" id="UP000827092"/>
    </source>
</evidence>
<gene>
    <name evidence="5" type="ORF">JTE90_019272</name>
</gene>
<evidence type="ECO:0000256" key="2">
    <source>
        <dbReference type="ARBA" id="ARBA00023264"/>
    </source>
</evidence>
<feature type="chain" id="PRO_5043585804" description="Choline/ethanolamine kinase" evidence="4">
    <location>
        <begin position="24"/>
        <end position="446"/>
    </location>
</feature>
<dbReference type="InterPro" id="IPR011009">
    <property type="entry name" value="Kinase-like_dom_sf"/>
</dbReference>
<accession>A0AAV6UVM9</accession>
<evidence type="ECO:0000256" key="1">
    <source>
        <dbReference type="ARBA" id="ARBA00023209"/>
    </source>
</evidence>
<dbReference type="Gene3D" id="3.90.1200.10">
    <property type="match status" value="1"/>
</dbReference>
<keyword evidence="4" id="KW-0732">Signal</keyword>
<dbReference type="EMBL" id="JAFNEN010000239">
    <property type="protein sequence ID" value="KAG8188365.1"/>
    <property type="molecule type" value="Genomic_DNA"/>
</dbReference>
<keyword evidence="1" id="KW-0594">Phospholipid biosynthesis</keyword>
<comment type="caution">
    <text evidence="5">The sequence shown here is derived from an EMBL/GenBank/DDBJ whole genome shotgun (WGS) entry which is preliminary data.</text>
</comment>
<dbReference type="PANTHER" id="PTHR22603:SF93">
    <property type="entry name" value="RE24176P"/>
    <property type="match status" value="1"/>
</dbReference>
<dbReference type="GO" id="GO:0006646">
    <property type="term" value="P:phosphatidylethanolamine biosynthetic process"/>
    <property type="evidence" value="ECO:0007669"/>
    <property type="project" value="TreeGrafter"/>
</dbReference>
<dbReference type="GO" id="GO:0004103">
    <property type="term" value="F:choline kinase activity"/>
    <property type="evidence" value="ECO:0007669"/>
    <property type="project" value="TreeGrafter"/>
</dbReference>
<dbReference type="Gene3D" id="3.30.200.20">
    <property type="entry name" value="Phosphorylase Kinase, domain 1"/>
    <property type="match status" value="1"/>
</dbReference>
<sequence>MINLLSNVLIVTVFLVLFNEASAIAKTRKIHFLTAKDKPSNNATLEAARNFRFVEKNTKEKSESDSGKENEEFTQDLSLTFQDVEEQAYRICQEFLGPPWANINKSQFKITTITGGNSNAVYRCSLSEDVAVEDPKTPSSVLFRIYGCFQEDKNVVVSEAATFMLLAERGLGPKLYGLFPTGRLEEYIPSRILNSVEDFRSHSTAIAKEMAKIHSLEVPVRKVEDFWHRHMENWLNYVEDKKSLRPKESFECLNMYKEEMAWLTKEIKKINSPVVYCHNDLQGGNILLRQDTPSKDVPGIMLIDFEFGAYNYRGFDLANQLCEWCFEYLTEDFPYFTWEFEKFPSVEEQVEFIRAYLNQHVEEGIIERSAVEPEVDKILEEVRLFSLACHLMWSLWSVQMSFKVNEDYAVLHMEHTKLRTNAYWQFKEKYLNSRAPNGHAETRSLP</sequence>
<protein>
    <recommendedName>
        <fullName evidence="7">Choline/ethanolamine kinase</fullName>
    </recommendedName>
</protein>
<name>A0AAV6UVM9_9ARAC</name>
<feature type="signal peptide" evidence="4">
    <location>
        <begin position="1"/>
        <end position="23"/>
    </location>
</feature>
<dbReference type="GO" id="GO:0005737">
    <property type="term" value="C:cytoplasm"/>
    <property type="evidence" value="ECO:0007669"/>
    <property type="project" value="TreeGrafter"/>
</dbReference>
<dbReference type="Pfam" id="PF01633">
    <property type="entry name" value="Choline_kinase"/>
    <property type="match status" value="1"/>
</dbReference>
<dbReference type="SUPFAM" id="SSF56112">
    <property type="entry name" value="Protein kinase-like (PK-like)"/>
    <property type="match status" value="1"/>
</dbReference>
<proteinExistence type="inferred from homology"/>
<evidence type="ECO:0000256" key="4">
    <source>
        <dbReference type="SAM" id="SignalP"/>
    </source>
</evidence>
<keyword evidence="6" id="KW-1185">Reference proteome</keyword>
<reference evidence="5 6" key="1">
    <citation type="journal article" date="2022" name="Nat. Ecol. Evol.">
        <title>A masculinizing supergene underlies an exaggerated male reproductive morph in a spider.</title>
        <authorList>
            <person name="Hendrickx F."/>
            <person name="De Corte Z."/>
            <person name="Sonet G."/>
            <person name="Van Belleghem S.M."/>
            <person name="Kostlbacher S."/>
            <person name="Vangestel C."/>
        </authorList>
    </citation>
    <scope>NUCLEOTIDE SEQUENCE [LARGE SCALE GENOMIC DNA]</scope>
    <source>
        <strain evidence="5">W744_W776</strain>
    </source>
</reference>
<dbReference type="Proteomes" id="UP000827092">
    <property type="component" value="Unassembled WGS sequence"/>
</dbReference>
<keyword evidence="1" id="KW-0443">Lipid metabolism</keyword>
<organism evidence="5 6">
    <name type="scientific">Oedothorax gibbosus</name>
    <dbReference type="NCBI Taxonomy" id="931172"/>
    <lineage>
        <taxon>Eukaryota</taxon>
        <taxon>Metazoa</taxon>
        <taxon>Ecdysozoa</taxon>
        <taxon>Arthropoda</taxon>
        <taxon>Chelicerata</taxon>
        <taxon>Arachnida</taxon>
        <taxon>Araneae</taxon>
        <taxon>Araneomorphae</taxon>
        <taxon>Entelegynae</taxon>
        <taxon>Araneoidea</taxon>
        <taxon>Linyphiidae</taxon>
        <taxon>Erigoninae</taxon>
        <taxon>Oedothorax</taxon>
    </lineage>
</organism>
<keyword evidence="1" id="KW-0444">Lipid biosynthesis</keyword>
<dbReference type="GO" id="GO:0004305">
    <property type="term" value="F:ethanolamine kinase activity"/>
    <property type="evidence" value="ECO:0007669"/>
    <property type="project" value="TreeGrafter"/>
</dbReference>
<evidence type="ECO:0000313" key="5">
    <source>
        <dbReference type="EMBL" id="KAG8188365.1"/>
    </source>
</evidence>
<dbReference type="PANTHER" id="PTHR22603">
    <property type="entry name" value="CHOLINE/ETHANOALAMINE KINASE"/>
    <property type="match status" value="1"/>
</dbReference>
<comment type="similarity">
    <text evidence="3">Belongs to the choline/ethanolamine kinase family.</text>
</comment>
<dbReference type="AlphaFoldDB" id="A0AAV6UVM9"/>
<evidence type="ECO:0000256" key="3">
    <source>
        <dbReference type="ARBA" id="ARBA00038211"/>
    </source>
</evidence>